<evidence type="ECO:0000256" key="1">
    <source>
        <dbReference type="ARBA" id="ARBA00009369"/>
    </source>
</evidence>
<evidence type="ECO:0000313" key="9">
    <source>
        <dbReference type="Proteomes" id="UP000030134"/>
    </source>
</evidence>
<dbReference type="GO" id="GO:0008360">
    <property type="term" value="P:regulation of cell shape"/>
    <property type="evidence" value="ECO:0007669"/>
    <property type="project" value="UniProtKB-KW"/>
</dbReference>
<keyword evidence="6" id="KW-1133">Transmembrane helix</keyword>
<comment type="caution">
    <text evidence="8">The sequence shown here is derived from an EMBL/GenBank/DDBJ whole genome shotgun (WGS) entry which is preliminary data.</text>
</comment>
<dbReference type="OrthoDB" id="9811827at2"/>
<proteinExistence type="inferred from homology"/>
<keyword evidence="6" id="KW-0472">Membrane</keyword>
<evidence type="ECO:0000256" key="4">
    <source>
        <dbReference type="ARBA" id="ARBA00032089"/>
    </source>
</evidence>
<dbReference type="PANTHER" id="PTHR34138:SF1">
    <property type="entry name" value="CELL SHAPE-DETERMINING PROTEIN MREC"/>
    <property type="match status" value="1"/>
</dbReference>
<keyword evidence="6" id="KW-0812">Transmembrane</keyword>
<organism evidence="8 9">
    <name type="scientific">Porphyromonas gingivicanis</name>
    <dbReference type="NCBI Taxonomy" id="266762"/>
    <lineage>
        <taxon>Bacteria</taxon>
        <taxon>Pseudomonadati</taxon>
        <taxon>Bacteroidota</taxon>
        <taxon>Bacteroidia</taxon>
        <taxon>Bacteroidales</taxon>
        <taxon>Porphyromonadaceae</taxon>
        <taxon>Porphyromonas</taxon>
    </lineage>
</organism>
<gene>
    <name evidence="8" type="ORF">HQ36_03775</name>
</gene>
<dbReference type="InterPro" id="IPR042175">
    <property type="entry name" value="Cell/Rod_MreC_2"/>
</dbReference>
<dbReference type="STRING" id="266762.HQ36_03775"/>
<feature type="domain" description="Rod shape-determining protein MreC beta-barrel core" evidence="7">
    <location>
        <begin position="119"/>
        <end position="269"/>
    </location>
</feature>
<dbReference type="Gene3D" id="2.40.10.340">
    <property type="entry name" value="Rod shape-determining protein MreC, domain 1"/>
    <property type="match status" value="1"/>
</dbReference>
<sequence length="289" mass="31786">MQKIFEFITNKAHWLLLIFFEVVAFALLFNGNIYHRFINLTYSNYIVGSFLQVSGDLTSYIKLRQKNEALLEQNARLESKYLSLKQQVEHAAADTIIPFAFVTDSLIAPTPLEYITARVISSSINKTHNLLVIDKGERSGVQKDMGVMSAHGVVGIVSSVSQNYSVIVPLINPTIKLSCKLQNTGHFGYLSWNDPGKSITRLTDLPNHVSYKSGDTIVTSGYSSVFPPNLFVGTVGAESQTSDGIALSSSYIPVVLGTDFATLDFVYVISGGVVLPQRELDSLLTPRDL</sequence>
<dbReference type="GO" id="GO:0005886">
    <property type="term" value="C:plasma membrane"/>
    <property type="evidence" value="ECO:0007669"/>
    <property type="project" value="TreeGrafter"/>
</dbReference>
<dbReference type="PANTHER" id="PTHR34138">
    <property type="entry name" value="CELL SHAPE-DETERMINING PROTEIN MREC"/>
    <property type="match status" value="1"/>
</dbReference>
<protein>
    <recommendedName>
        <fullName evidence="2">Cell shape-determining protein MreC</fullName>
    </recommendedName>
    <alternativeName>
        <fullName evidence="4">Cell shape protein MreC</fullName>
    </alternativeName>
</protein>
<reference evidence="8 9" key="1">
    <citation type="submission" date="2014-08" db="EMBL/GenBank/DDBJ databases">
        <title>Porphyromonas gingivicanis strain:COT-022_OH1391 Genome sequencing.</title>
        <authorList>
            <person name="Wallis C."/>
            <person name="Deusch O."/>
            <person name="O'Flynn C."/>
            <person name="Davis I."/>
            <person name="Jospin G."/>
            <person name="Darling A.E."/>
            <person name="Coil D.A."/>
            <person name="Alexiev A."/>
            <person name="Horsfall A."/>
            <person name="Kirkwood N."/>
            <person name="Harris S."/>
            <person name="Eisen J.A."/>
        </authorList>
    </citation>
    <scope>NUCLEOTIDE SEQUENCE [LARGE SCALE GENOMIC DNA]</scope>
    <source>
        <strain evidence="9">COT-022 OH1391</strain>
    </source>
</reference>
<dbReference type="AlphaFoldDB" id="A0A0A2GC67"/>
<evidence type="ECO:0000256" key="6">
    <source>
        <dbReference type="SAM" id="Phobius"/>
    </source>
</evidence>
<keyword evidence="5" id="KW-0175">Coiled coil</keyword>
<keyword evidence="9" id="KW-1185">Reference proteome</keyword>
<dbReference type="RefSeq" id="WP_036883531.1">
    <property type="nucleotide sequence ID" value="NZ_JQZW01000008.1"/>
</dbReference>
<evidence type="ECO:0000256" key="5">
    <source>
        <dbReference type="SAM" id="Coils"/>
    </source>
</evidence>
<dbReference type="Proteomes" id="UP000030134">
    <property type="component" value="Unassembled WGS sequence"/>
</dbReference>
<feature type="coiled-coil region" evidence="5">
    <location>
        <begin position="60"/>
        <end position="94"/>
    </location>
</feature>
<evidence type="ECO:0000313" key="8">
    <source>
        <dbReference type="EMBL" id="KGN98049.1"/>
    </source>
</evidence>
<dbReference type="InterPro" id="IPR055342">
    <property type="entry name" value="MreC_beta-barrel_core"/>
</dbReference>
<dbReference type="NCBIfam" id="NF010532">
    <property type="entry name" value="PRK13922.9-3"/>
    <property type="match status" value="1"/>
</dbReference>
<evidence type="ECO:0000256" key="3">
    <source>
        <dbReference type="ARBA" id="ARBA00022960"/>
    </source>
</evidence>
<evidence type="ECO:0000259" key="7">
    <source>
        <dbReference type="Pfam" id="PF04085"/>
    </source>
</evidence>
<comment type="similarity">
    <text evidence="1">Belongs to the MreC family.</text>
</comment>
<dbReference type="Gene3D" id="2.40.10.350">
    <property type="entry name" value="Rod shape-determining protein MreC, domain 2"/>
    <property type="match status" value="1"/>
</dbReference>
<dbReference type="eggNOG" id="COG1792">
    <property type="taxonomic scope" value="Bacteria"/>
</dbReference>
<dbReference type="InterPro" id="IPR007221">
    <property type="entry name" value="MreC"/>
</dbReference>
<dbReference type="EMBL" id="JQZW01000008">
    <property type="protein sequence ID" value="KGN98049.1"/>
    <property type="molecule type" value="Genomic_DNA"/>
</dbReference>
<feature type="transmembrane region" description="Helical" evidence="6">
    <location>
        <begin position="12"/>
        <end position="34"/>
    </location>
</feature>
<keyword evidence="3" id="KW-0133">Cell shape</keyword>
<dbReference type="Pfam" id="PF04085">
    <property type="entry name" value="MreC"/>
    <property type="match status" value="1"/>
</dbReference>
<dbReference type="InterPro" id="IPR042177">
    <property type="entry name" value="Cell/Rod_1"/>
</dbReference>
<accession>A0A0A2GC67</accession>
<name>A0A0A2GC67_9PORP</name>
<evidence type="ECO:0000256" key="2">
    <source>
        <dbReference type="ARBA" id="ARBA00013855"/>
    </source>
</evidence>